<dbReference type="CDD" id="cd03885">
    <property type="entry name" value="M20_CPDG2"/>
    <property type="match status" value="1"/>
</dbReference>
<dbReference type="NCBIfam" id="NF004788">
    <property type="entry name" value="PRK06133.1"/>
    <property type="match status" value="1"/>
</dbReference>
<keyword evidence="3" id="KW-0378">Hydrolase</keyword>
<feature type="active site" description="Proton acceptor" evidence="5">
    <location>
        <position position="175"/>
    </location>
</feature>
<reference evidence="8" key="1">
    <citation type="submission" date="2020-09" db="EMBL/GenBank/DDBJ databases">
        <title>Genome seq and assembly of Limnohabitants sp.</title>
        <authorList>
            <person name="Chhetri G."/>
        </authorList>
    </citation>
    <scope>NUCLEOTIDE SEQUENCE</scope>
    <source>
        <strain evidence="8">JUR4</strain>
    </source>
</reference>
<dbReference type="GO" id="GO:0046872">
    <property type="term" value="F:metal ion binding"/>
    <property type="evidence" value="ECO:0007669"/>
    <property type="project" value="UniProtKB-KW"/>
</dbReference>
<evidence type="ECO:0000256" key="3">
    <source>
        <dbReference type="ARBA" id="ARBA00022801"/>
    </source>
</evidence>
<comment type="caution">
    <text evidence="8">The sequence shown here is derived from an EMBL/GenBank/DDBJ whole genome shotgun (WGS) entry which is preliminary data.</text>
</comment>
<dbReference type="RefSeq" id="WP_191818659.1">
    <property type="nucleotide sequence ID" value="NZ_JACYFT010000001.1"/>
</dbReference>
<evidence type="ECO:0000313" key="8">
    <source>
        <dbReference type="EMBL" id="MBD8050252.1"/>
    </source>
</evidence>
<keyword evidence="6" id="KW-0732">Signal</keyword>
<evidence type="ECO:0000313" key="9">
    <source>
        <dbReference type="Proteomes" id="UP000647424"/>
    </source>
</evidence>
<dbReference type="PANTHER" id="PTHR43808">
    <property type="entry name" value="ACETYLORNITHINE DEACETYLASE"/>
    <property type="match status" value="1"/>
</dbReference>
<accession>A0A927FGQ2</accession>
<dbReference type="SUPFAM" id="SSF53187">
    <property type="entry name" value="Zn-dependent exopeptidases"/>
    <property type="match status" value="1"/>
</dbReference>
<dbReference type="InterPro" id="IPR001261">
    <property type="entry name" value="ArgE/DapE_CS"/>
</dbReference>
<keyword evidence="2" id="KW-0479">Metal-binding</keyword>
<dbReference type="Pfam" id="PF01546">
    <property type="entry name" value="Peptidase_M20"/>
    <property type="match status" value="1"/>
</dbReference>
<sequence length="421" mass="44207">MHLMKKFLLTPCLAAVALSLSFGALAQKRDDAIFAAAQAAQPAVIDTLHKLVLIESGSANIAGIARVADFAQARLDALGAKTERIKTSNSERVMVKGVLKGQGRLKAMLIAHMDTVYADGILATQPYKLDGNRLYGPGIADDKGGIAVILHSLAVLQSQGWNDFATLTVLFNPDEEIGSGGSGALIQSLAAEHDVVLSYEPTAAKSMAKVEGVLLAAAGTAMATMEVKGKASHAGAAPDEGRNALIELSHQMLATEGIAKGIAGAQLNWTYAQAGSVRNQIPESAVATADVRLLKPDAAEKLQAALVAKTQESRRVPDTHVHVKLEVGRPPYVAGERGMALAQRARAIYAELDGRPLFFHPVTGGGTDAGFASGSGKAAVLESLGLAGWGFHARDEYIEIDSIVPRLYLTARLLQDLGKQP</sequence>
<evidence type="ECO:0000259" key="7">
    <source>
        <dbReference type="Pfam" id="PF07687"/>
    </source>
</evidence>
<dbReference type="Gene3D" id="3.30.70.360">
    <property type="match status" value="1"/>
</dbReference>
<feature type="active site" evidence="5">
    <location>
        <position position="114"/>
    </location>
</feature>
<keyword evidence="4" id="KW-0862">Zinc</keyword>
<dbReference type="InterPro" id="IPR036264">
    <property type="entry name" value="Bact_exopeptidase_dim_dom"/>
</dbReference>
<dbReference type="PROSITE" id="PS00759">
    <property type="entry name" value="ARGE_DAPE_CPG2_2"/>
    <property type="match status" value="1"/>
</dbReference>
<dbReference type="Gene3D" id="3.40.630.10">
    <property type="entry name" value="Zn peptidases"/>
    <property type="match status" value="1"/>
</dbReference>
<gene>
    <name evidence="8" type="ORF">IC609_06825</name>
</gene>
<feature type="signal peptide" evidence="6">
    <location>
        <begin position="1"/>
        <end position="26"/>
    </location>
</feature>
<dbReference type="SUPFAM" id="SSF55031">
    <property type="entry name" value="Bacterial exopeptidase dimerisation domain"/>
    <property type="match status" value="1"/>
</dbReference>
<proteinExistence type="predicted"/>
<dbReference type="GO" id="GO:0016787">
    <property type="term" value="F:hydrolase activity"/>
    <property type="evidence" value="ECO:0007669"/>
    <property type="project" value="UniProtKB-KW"/>
</dbReference>
<evidence type="ECO:0000256" key="6">
    <source>
        <dbReference type="SAM" id="SignalP"/>
    </source>
</evidence>
<dbReference type="Proteomes" id="UP000647424">
    <property type="component" value="Unassembled WGS sequence"/>
</dbReference>
<dbReference type="InterPro" id="IPR011650">
    <property type="entry name" value="Peptidase_M20_dimer"/>
</dbReference>
<dbReference type="Pfam" id="PF07687">
    <property type="entry name" value="M20_dimer"/>
    <property type="match status" value="1"/>
</dbReference>
<evidence type="ECO:0000256" key="2">
    <source>
        <dbReference type="ARBA" id="ARBA00022723"/>
    </source>
</evidence>
<dbReference type="AlphaFoldDB" id="A0A927FGQ2"/>
<keyword evidence="9" id="KW-1185">Reference proteome</keyword>
<evidence type="ECO:0000256" key="5">
    <source>
        <dbReference type="PIRSR" id="PIRSR037238-1"/>
    </source>
</evidence>
<feature type="chain" id="PRO_5037504281" evidence="6">
    <location>
        <begin position="27"/>
        <end position="421"/>
    </location>
</feature>
<comment type="cofactor">
    <cofactor evidence="1">
        <name>Zn(2+)</name>
        <dbReference type="ChEBI" id="CHEBI:29105"/>
    </cofactor>
</comment>
<protein>
    <submittedName>
        <fullName evidence="8">M20/M25/M40 family metallo-hydrolase</fullName>
    </submittedName>
</protein>
<name>A0A927FGQ2_9BURK</name>
<dbReference type="EMBL" id="JACYFT010000001">
    <property type="protein sequence ID" value="MBD8050252.1"/>
    <property type="molecule type" value="Genomic_DNA"/>
</dbReference>
<dbReference type="InterPro" id="IPR002933">
    <property type="entry name" value="Peptidase_M20"/>
</dbReference>
<dbReference type="PANTHER" id="PTHR43808:SF10">
    <property type="entry name" value="BLL3749 PROTEIN"/>
    <property type="match status" value="1"/>
</dbReference>
<feature type="domain" description="Peptidase M20 dimerisation" evidence="7">
    <location>
        <begin position="218"/>
        <end position="309"/>
    </location>
</feature>
<dbReference type="InterPro" id="IPR017150">
    <property type="entry name" value="Pept_M20_glutamate_carboxypep"/>
</dbReference>
<organism evidence="8 9">
    <name type="scientific">Limnohabitans radicicola</name>
    <dbReference type="NCBI Taxonomy" id="2771427"/>
    <lineage>
        <taxon>Bacteria</taxon>
        <taxon>Pseudomonadati</taxon>
        <taxon>Pseudomonadota</taxon>
        <taxon>Betaproteobacteria</taxon>
        <taxon>Burkholderiales</taxon>
        <taxon>Comamonadaceae</taxon>
        <taxon>Limnohabitans</taxon>
    </lineage>
</organism>
<dbReference type="PIRSF" id="PIRSF037238">
    <property type="entry name" value="Carboxypeptidase_G2"/>
    <property type="match status" value="1"/>
</dbReference>
<dbReference type="InterPro" id="IPR050072">
    <property type="entry name" value="Peptidase_M20A"/>
</dbReference>
<evidence type="ECO:0000256" key="4">
    <source>
        <dbReference type="ARBA" id="ARBA00022833"/>
    </source>
</evidence>
<evidence type="ECO:0000256" key="1">
    <source>
        <dbReference type="ARBA" id="ARBA00001947"/>
    </source>
</evidence>